<dbReference type="AlphaFoldDB" id="A0A0J9EL56"/>
<protein>
    <submittedName>
        <fullName evidence="1">Uncharacterized protein</fullName>
    </submittedName>
</protein>
<reference evidence="1" key="1">
    <citation type="submission" date="2010-03" db="EMBL/GenBank/DDBJ databases">
        <title>Annotation of Blastomyces dermatitidis strain ATCC 18188.</title>
        <authorList>
            <consortium name="The Broad Institute Genome Sequencing Platform"/>
            <consortium name="Broad Institute Genome Sequencing Center for Infectious Disease."/>
            <person name="Cuomo C."/>
            <person name="Klein B."/>
            <person name="Sullivan T."/>
            <person name="Heitman J."/>
            <person name="Young S."/>
            <person name="Zeng Q."/>
            <person name="Gargeya S."/>
            <person name="Alvarado L."/>
            <person name="Berlin A.M."/>
            <person name="Chapman S.B."/>
            <person name="Chen Z."/>
            <person name="Freedman E."/>
            <person name="Gellesch M."/>
            <person name="Goldberg J."/>
            <person name="Griggs A."/>
            <person name="Gujja S."/>
            <person name="Heilman E."/>
            <person name="Heiman D."/>
            <person name="Howarth C."/>
            <person name="Mehta T."/>
            <person name="Neiman D."/>
            <person name="Pearson M."/>
            <person name="Roberts A."/>
            <person name="Saif S."/>
            <person name="Shea T."/>
            <person name="Shenoy N."/>
            <person name="Sisk P."/>
            <person name="Stolte C."/>
            <person name="Sykes S."/>
            <person name="White J."/>
            <person name="Yandava C."/>
            <person name="Haas B."/>
            <person name="Nusbaum C."/>
            <person name="Birren B."/>
        </authorList>
    </citation>
    <scope>NUCLEOTIDE SEQUENCE</scope>
    <source>
        <strain evidence="1">ATCC 18188</strain>
    </source>
</reference>
<organism evidence="1">
    <name type="scientific">Ajellomyces dermatitidis (strain ATCC 18188 / CBS 674.68)</name>
    <name type="common">Blastomyces dermatitidis</name>
    <dbReference type="NCBI Taxonomy" id="653446"/>
    <lineage>
        <taxon>Eukaryota</taxon>
        <taxon>Fungi</taxon>
        <taxon>Dikarya</taxon>
        <taxon>Ascomycota</taxon>
        <taxon>Pezizomycotina</taxon>
        <taxon>Eurotiomycetes</taxon>
        <taxon>Eurotiomycetidae</taxon>
        <taxon>Onygenales</taxon>
        <taxon>Ajellomycetaceae</taxon>
        <taxon>Blastomyces</taxon>
    </lineage>
</organism>
<sequence length="120" mass="13391">MNETFGSQLLSAADHRLQRPFSHLLYHAPFRSPIISSPNNMKIDVAFTLALVLAATGITAAQRSRVELCRVGYQCRADIDCQADPECQAKAEGMDQKLKTIAVYCHDAKRRCEVVWPARS</sequence>
<dbReference type="EMBL" id="GG749411">
    <property type="protein sequence ID" value="KMW66842.1"/>
    <property type="molecule type" value="Genomic_DNA"/>
</dbReference>
<evidence type="ECO:0000313" key="1">
    <source>
        <dbReference type="EMBL" id="KMW66842.1"/>
    </source>
</evidence>
<dbReference type="OrthoDB" id="4188790at2759"/>
<gene>
    <name evidence="1" type="ORF">BDDG_11746</name>
</gene>
<dbReference type="Proteomes" id="UP000007802">
    <property type="component" value="Unassembled WGS sequence"/>
</dbReference>
<name>A0A0J9EL56_AJEDA</name>
<accession>A0A0J9EL56</accession>
<proteinExistence type="predicted"/>